<name>A0A0E9WBT1_ANGAN</name>
<evidence type="ECO:0000313" key="1">
    <source>
        <dbReference type="EMBL" id="JAH87797.1"/>
    </source>
</evidence>
<accession>A0A0E9WBT1</accession>
<organism evidence="1">
    <name type="scientific">Anguilla anguilla</name>
    <name type="common">European freshwater eel</name>
    <name type="synonym">Muraena anguilla</name>
    <dbReference type="NCBI Taxonomy" id="7936"/>
    <lineage>
        <taxon>Eukaryota</taxon>
        <taxon>Metazoa</taxon>
        <taxon>Chordata</taxon>
        <taxon>Craniata</taxon>
        <taxon>Vertebrata</taxon>
        <taxon>Euteleostomi</taxon>
        <taxon>Actinopterygii</taxon>
        <taxon>Neopterygii</taxon>
        <taxon>Teleostei</taxon>
        <taxon>Anguilliformes</taxon>
        <taxon>Anguillidae</taxon>
        <taxon>Anguilla</taxon>
    </lineage>
</organism>
<dbReference type="EMBL" id="GBXM01020780">
    <property type="protein sequence ID" value="JAH87797.1"/>
    <property type="molecule type" value="Transcribed_RNA"/>
</dbReference>
<reference evidence="1" key="1">
    <citation type="submission" date="2014-11" db="EMBL/GenBank/DDBJ databases">
        <authorList>
            <person name="Amaro Gonzalez C."/>
        </authorList>
    </citation>
    <scope>NUCLEOTIDE SEQUENCE</scope>
</reference>
<reference evidence="1" key="2">
    <citation type="journal article" date="2015" name="Fish Shellfish Immunol.">
        <title>Early steps in the European eel (Anguilla anguilla)-Vibrio vulnificus interaction in the gills: Role of the RtxA13 toxin.</title>
        <authorList>
            <person name="Callol A."/>
            <person name="Pajuelo D."/>
            <person name="Ebbesson L."/>
            <person name="Teles M."/>
            <person name="MacKenzie S."/>
            <person name="Amaro C."/>
        </authorList>
    </citation>
    <scope>NUCLEOTIDE SEQUENCE</scope>
</reference>
<dbReference type="AlphaFoldDB" id="A0A0E9WBT1"/>
<proteinExistence type="predicted"/>
<sequence>MKIPKKSNFVPNCCAKKSHFYTEQIIVSGYVCRITVYMFTFFCDDKHKPQTILQIETRLLF</sequence>
<protein>
    <submittedName>
        <fullName evidence="1">Uncharacterized protein</fullName>
    </submittedName>
</protein>